<sequence length="333" mass="37309">MKALWDRMWILFDMSLHAKSIVSSSGVSIPVLALGTFEPGPASIGRCATAVKEGILAGYRHIDTAALYGCEEEVGEGIRDSRIRREDLVVCTKFWQQYHQPEDVARSLADSLRRMKLDYVDLYLMHWPLAFKRTENYDVLTGADGKPVVDHELTQNHEPTWRAMEALVRSGKTRAIGVSNFTIPQLDKLLSFADIKPACNQVEAHPWFPQNDLLEFCKEKGIVFAAYSPLGSQPGALHIVKARLLDDEDVVAVAKKNSVEPAQVLIAWAIQRGTVVIPKSTTPSRIAANYMVPNLSTEDFKTIDEICLRSPSKKHRFVNFDAVWGVLQFGEDR</sequence>
<dbReference type="Pfam" id="PF00248">
    <property type="entry name" value="Aldo_ket_red"/>
    <property type="match status" value="1"/>
</dbReference>
<evidence type="ECO:0000256" key="2">
    <source>
        <dbReference type="PIRSR" id="PIRSR000097-1"/>
    </source>
</evidence>
<dbReference type="InterPro" id="IPR020471">
    <property type="entry name" value="AKR"/>
</dbReference>
<dbReference type="InterPro" id="IPR018170">
    <property type="entry name" value="Aldo/ket_reductase_CS"/>
</dbReference>
<dbReference type="FunFam" id="3.20.20.100:FF:000002">
    <property type="entry name" value="2,5-diketo-D-gluconic acid reductase A"/>
    <property type="match status" value="1"/>
</dbReference>
<name>A0A6A6XSS5_9PLEO</name>
<dbReference type="PRINTS" id="PR00069">
    <property type="entry name" value="ALDKETRDTASE"/>
</dbReference>
<dbReference type="PANTHER" id="PTHR11732">
    <property type="entry name" value="ALDO/KETO REDUCTASE"/>
    <property type="match status" value="1"/>
</dbReference>
<reference evidence="6" key="1">
    <citation type="journal article" date="2020" name="Stud. Mycol.">
        <title>101 Dothideomycetes genomes: a test case for predicting lifestyles and emergence of pathogens.</title>
        <authorList>
            <person name="Haridas S."/>
            <person name="Albert R."/>
            <person name="Binder M."/>
            <person name="Bloem J."/>
            <person name="Labutti K."/>
            <person name="Salamov A."/>
            <person name="Andreopoulos B."/>
            <person name="Baker S."/>
            <person name="Barry K."/>
            <person name="Bills G."/>
            <person name="Bluhm B."/>
            <person name="Cannon C."/>
            <person name="Castanera R."/>
            <person name="Culley D."/>
            <person name="Daum C."/>
            <person name="Ezra D."/>
            <person name="Gonzalez J."/>
            <person name="Henrissat B."/>
            <person name="Kuo A."/>
            <person name="Liang C."/>
            <person name="Lipzen A."/>
            <person name="Lutzoni F."/>
            <person name="Magnuson J."/>
            <person name="Mondo S."/>
            <person name="Nolan M."/>
            <person name="Ohm R."/>
            <person name="Pangilinan J."/>
            <person name="Park H.-J."/>
            <person name="Ramirez L."/>
            <person name="Alfaro M."/>
            <person name="Sun H."/>
            <person name="Tritt A."/>
            <person name="Yoshinaga Y."/>
            <person name="Zwiers L.-H."/>
            <person name="Turgeon B."/>
            <person name="Goodwin S."/>
            <person name="Spatafora J."/>
            <person name="Crous P."/>
            <person name="Grigoriev I."/>
        </authorList>
    </citation>
    <scope>NUCLEOTIDE SEQUENCE</scope>
    <source>
        <strain evidence="6">CBS 109.77</strain>
    </source>
</reference>
<dbReference type="OrthoDB" id="416253at2759"/>
<organism evidence="6 7">
    <name type="scientific">Melanomma pulvis-pyrius CBS 109.77</name>
    <dbReference type="NCBI Taxonomy" id="1314802"/>
    <lineage>
        <taxon>Eukaryota</taxon>
        <taxon>Fungi</taxon>
        <taxon>Dikarya</taxon>
        <taxon>Ascomycota</taxon>
        <taxon>Pezizomycotina</taxon>
        <taxon>Dothideomycetes</taxon>
        <taxon>Pleosporomycetidae</taxon>
        <taxon>Pleosporales</taxon>
        <taxon>Melanommataceae</taxon>
        <taxon>Melanomma</taxon>
    </lineage>
</organism>
<accession>A0A6A6XSS5</accession>
<keyword evidence="1" id="KW-0560">Oxidoreductase</keyword>
<dbReference type="GO" id="GO:0016616">
    <property type="term" value="F:oxidoreductase activity, acting on the CH-OH group of donors, NAD or NADP as acceptor"/>
    <property type="evidence" value="ECO:0007669"/>
    <property type="project" value="UniProtKB-ARBA"/>
</dbReference>
<dbReference type="InterPro" id="IPR023210">
    <property type="entry name" value="NADP_OxRdtase_dom"/>
</dbReference>
<keyword evidence="7" id="KW-1185">Reference proteome</keyword>
<dbReference type="PROSITE" id="PS00798">
    <property type="entry name" value="ALDOKETO_REDUCTASE_1"/>
    <property type="match status" value="1"/>
</dbReference>
<evidence type="ECO:0000313" key="7">
    <source>
        <dbReference type="Proteomes" id="UP000799757"/>
    </source>
</evidence>
<evidence type="ECO:0000256" key="3">
    <source>
        <dbReference type="PIRSR" id="PIRSR000097-2"/>
    </source>
</evidence>
<dbReference type="PROSITE" id="PS00063">
    <property type="entry name" value="ALDOKETO_REDUCTASE_3"/>
    <property type="match status" value="1"/>
</dbReference>
<dbReference type="PROSITE" id="PS00062">
    <property type="entry name" value="ALDOKETO_REDUCTASE_2"/>
    <property type="match status" value="1"/>
</dbReference>
<feature type="site" description="Lowers pKa of active site Tyr" evidence="4">
    <location>
        <position position="93"/>
    </location>
</feature>
<evidence type="ECO:0000259" key="5">
    <source>
        <dbReference type="Pfam" id="PF00248"/>
    </source>
</evidence>
<dbReference type="EMBL" id="MU001761">
    <property type="protein sequence ID" value="KAF2799636.1"/>
    <property type="molecule type" value="Genomic_DNA"/>
</dbReference>
<dbReference type="InterPro" id="IPR036812">
    <property type="entry name" value="NAD(P)_OxRdtase_dom_sf"/>
</dbReference>
<dbReference type="Proteomes" id="UP000799757">
    <property type="component" value="Unassembled WGS sequence"/>
</dbReference>
<feature type="binding site" evidence="3">
    <location>
        <position position="126"/>
    </location>
    <ligand>
        <name>substrate</name>
    </ligand>
</feature>
<dbReference type="Gene3D" id="3.20.20.100">
    <property type="entry name" value="NADP-dependent oxidoreductase domain"/>
    <property type="match status" value="1"/>
</dbReference>
<evidence type="ECO:0000313" key="6">
    <source>
        <dbReference type="EMBL" id="KAF2799636.1"/>
    </source>
</evidence>
<protein>
    <submittedName>
        <fullName evidence="6">Aldo/keto reductase</fullName>
    </submittedName>
</protein>
<dbReference type="AlphaFoldDB" id="A0A6A6XSS5"/>
<evidence type="ECO:0000256" key="4">
    <source>
        <dbReference type="PIRSR" id="PIRSR000097-3"/>
    </source>
</evidence>
<feature type="active site" description="Proton donor" evidence="2">
    <location>
        <position position="68"/>
    </location>
</feature>
<evidence type="ECO:0000256" key="1">
    <source>
        <dbReference type="ARBA" id="ARBA00023002"/>
    </source>
</evidence>
<gene>
    <name evidence="6" type="ORF">K505DRAFT_55735</name>
</gene>
<feature type="domain" description="NADP-dependent oxidoreductase" evidence="5">
    <location>
        <begin position="50"/>
        <end position="306"/>
    </location>
</feature>
<dbReference type="PIRSF" id="PIRSF000097">
    <property type="entry name" value="AKR"/>
    <property type="match status" value="1"/>
</dbReference>
<proteinExistence type="predicted"/>
<dbReference type="CDD" id="cd19071">
    <property type="entry name" value="AKR_AKR1-5-like"/>
    <property type="match status" value="1"/>
</dbReference>
<dbReference type="SUPFAM" id="SSF51430">
    <property type="entry name" value="NAD(P)-linked oxidoreductase"/>
    <property type="match status" value="1"/>
</dbReference>